<dbReference type="PATRIC" id="fig|1116213.3.peg.165"/>
<sequence>MRSAQIKRVISTYFFDAQKLSKAYSKEEVIMQFFQREDNAILSGIQEVLELLTPDIKGQKIKVRHLEEGRRISSWEVVLELQGLYEHISIYEGLIDGILSRSSSLATNARLCIEASQGVEIICMADRSDHYRNIEADCWSYYIGGIRSFSAPNLTKNKFYRSLSAEKREKIKVYHSLPHGAIQIFRGNTLKAMEAYLSTFPKLPMVALVDFNNNIVKETLELFQRFGKKLKAVRVDTSKEIKDISLAEFPDTDEYKGVNITLIQKLRKALDEIGGTAVKIYLSSGFTPESISKFISSGVKVDGFGVGQFLTRVNIFFTGDLVKLGDSFISKAGRGYRENAELKEFSI</sequence>
<dbReference type="GO" id="GO:0009435">
    <property type="term" value="P:NAD+ biosynthetic process"/>
    <property type="evidence" value="ECO:0007669"/>
    <property type="project" value="InterPro"/>
</dbReference>
<feature type="domain" description="Quinolinate phosphoribosyl transferase N-terminal" evidence="2">
    <location>
        <begin position="26"/>
        <end position="103"/>
    </location>
</feature>
<dbReference type="Pfam" id="PF02749">
    <property type="entry name" value="QRPTase_N"/>
    <property type="match status" value="1"/>
</dbReference>
<dbReference type="InterPro" id="IPR037128">
    <property type="entry name" value="Quinolinate_PRibosylTase_N_sf"/>
</dbReference>
<dbReference type="HOGENOM" id="CLU_043773_1_0_14"/>
<proteinExistence type="predicted"/>
<dbReference type="EC" id="2.4.2.11" evidence="3"/>
<dbReference type="Gene3D" id="3.90.1170.20">
    <property type="entry name" value="Quinolinate phosphoribosyl transferase, N-terminal domain"/>
    <property type="match status" value="1"/>
</dbReference>
<evidence type="ECO:0000256" key="1">
    <source>
        <dbReference type="ARBA" id="ARBA00047445"/>
    </source>
</evidence>
<reference evidence="3" key="1">
    <citation type="submission" date="2011-11" db="EMBL/GenBank/DDBJ databases">
        <title>Complete genome sequence of Candidatus Mycoplasma haemominutum.</title>
        <authorList>
            <person name="Barker E.N."/>
            <person name="Darby A.C."/>
            <person name="Helps C.R."/>
            <person name="Peters I.R."/>
            <person name="Hughes M.A."/>
            <person name="Radford A.D."/>
            <person name="Novacco M."/>
            <person name="Boretti F."/>
            <person name="Hofmann-Lehmann R."/>
            <person name="Tasker S."/>
        </authorList>
    </citation>
    <scope>NUCLEOTIDE SEQUENCE</scope>
    <source>
        <strain evidence="3">Birmingham 1</strain>
    </source>
</reference>
<name>G8C2X4_9MOLU</name>
<dbReference type="InterPro" id="IPR053190">
    <property type="entry name" value="NAPRTase-like"/>
</dbReference>
<dbReference type="InterPro" id="IPR013785">
    <property type="entry name" value="Aldolase_TIM"/>
</dbReference>
<dbReference type="PANTHER" id="PTHR43202:SF1">
    <property type="entry name" value="NICOTINATE PHOSPHORIBOSYLTRANSFERASE"/>
    <property type="match status" value="1"/>
</dbReference>
<evidence type="ECO:0000313" key="3">
    <source>
        <dbReference type="EMBL" id="CCE66672.1"/>
    </source>
</evidence>
<accession>G8C2X4</accession>
<dbReference type="GO" id="GO:0004514">
    <property type="term" value="F:nicotinate-nucleotide diphosphorylase (carboxylating) activity"/>
    <property type="evidence" value="ECO:0007669"/>
    <property type="project" value="UniProtKB-EC"/>
</dbReference>
<dbReference type="Gene3D" id="3.20.20.70">
    <property type="entry name" value="Aldolase class I"/>
    <property type="match status" value="1"/>
</dbReference>
<evidence type="ECO:0000259" key="2">
    <source>
        <dbReference type="Pfam" id="PF02749"/>
    </source>
</evidence>
<gene>
    <name evidence="3" type="primary">pncB</name>
    <name evidence="3" type="ORF">MHM_01540</name>
</gene>
<dbReference type="RefSeq" id="WP_015511537.1">
    <property type="nucleotide sequence ID" value="NC_021007.1"/>
</dbReference>
<dbReference type="SUPFAM" id="SSF54675">
    <property type="entry name" value="Nicotinate/Quinolinate PRTase N-terminal domain-like"/>
    <property type="match status" value="1"/>
</dbReference>
<dbReference type="AlphaFoldDB" id="G8C2X4"/>
<comment type="catalytic activity">
    <reaction evidence="1">
        <text>nicotinate beta-D-ribonucleotide + CO2 + diphosphate = quinolinate + 5-phospho-alpha-D-ribose 1-diphosphate + 2 H(+)</text>
        <dbReference type="Rhea" id="RHEA:12733"/>
        <dbReference type="ChEBI" id="CHEBI:15378"/>
        <dbReference type="ChEBI" id="CHEBI:16526"/>
        <dbReference type="ChEBI" id="CHEBI:29959"/>
        <dbReference type="ChEBI" id="CHEBI:33019"/>
        <dbReference type="ChEBI" id="CHEBI:57502"/>
        <dbReference type="ChEBI" id="CHEBI:58017"/>
        <dbReference type="EC" id="2.4.2.19"/>
    </reaction>
</comment>
<dbReference type="InterPro" id="IPR022412">
    <property type="entry name" value="Quinolinate_PRibosylTrfase_N"/>
</dbReference>
<dbReference type="SUPFAM" id="SSF51690">
    <property type="entry name" value="Nicotinate/Quinolinate PRTase C-terminal domain-like"/>
    <property type="match status" value="1"/>
</dbReference>
<keyword evidence="3" id="KW-0808">Transferase</keyword>
<organism evidence="3">
    <name type="scientific">Candidatus Mycoplasma haematominutum 'Birmingham 1'</name>
    <dbReference type="NCBI Taxonomy" id="1116213"/>
    <lineage>
        <taxon>Bacteria</taxon>
        <taxon>Bacillati</taxon>
        <taxon>Mycoplasmatota</taxon>
        <taxon>Mollicutes</taxon>
        <taxon>Mycoplasmataceae</taxon>
        <taxon>Mycoplasma</taxon>
    </lineage>
</organism>
<dbReference type="InterPro" id="IPR036068">
    <property type="entry name" value="Nicotinate_pribotase-like_C"/>
</dbReference>
<dbReference type="PANTHER" id="PTHR43202">
    <property type="entry name" value="NICOTINATE-NUCLEOTIDE PYROPHOSPHORYLASE"/>
    <property type="match status" value="1"/>
</dbReference>
<protein>
    <submittedName>
        <fullName evidence="3">Nicotinate phosphoribosyltransferase</fullName>
        <ecNumber evidence="3">2.4.2.11</ecNumber>
    </submittedName>
</protein>
<keyword evidence="3" id="KW-0328">Glycosyltransferase</keyword>
<dbReference type="EMBL" id="HE613254">
    <property type="protein sequence ID" value="CCE66672.1"/>
    <property type="molecule type" value="Genomic_DNA"/>
</dbReference>
<dbReference type="OrthoDB" id="9770610at2"/>
<reference evidence="3" key="2">
    <citation type="submission" date="2011-11" db="EMBL/GenBank/DDBJ databases">
        <authorList>
            <person name="Barker E."/>
        </authorList>
    </citation>
    <scope>NUCLEOTIDE SEQUENCE</scope>
    <source>
        <strain evidence="3">Birmingham 1</strain>
    </source>
</reference>
<dbReference type="KEGG" id="mhb:MHM_01540"/>